<protein>
    <recommendedName>
        <fullName evidence="2">Four helix bundle protein</fullName>
    </recommendedName>
</protein>
<organism evidence="1">
    <name type="scientific">Sediminibacterium sp. KACHI17</name>
    <dbReference type="NCBI Taxonomy" id="1751071"/>
    <lineage>
        <taxon>Bacteria</taxon>
        <taxon>Pseudomonadati</taxon>
        <taxon>Bacteroidota</taxon>
        <taxon>Chitinophagia</taxon>
        <taxon>Chitinophagales</taxon>
        <taxon>Chitinophagaceae</taxon>
        <taxon>Sediminibacterium</taxon>
    </lineage>
</organism>
<dbReference type="Gene3D" id="1.20.1440.60">
    <property type="entry name" value="23S rRNA-intervening sequence"/>
    <property type="match status" value="1"/>
</dbReference>
<accession>A0AAT9GF12</accession>
<dbReference type="InterPro" id="IPR012657">
    <property type="entry name" value="23S_rRNA-intervening_sequence"/>
</dbReference>
<dbReference type="InterPro" id="IPR036583">
    <property type="entry name" value="23S_rRNA_IVS_sf"/>
</dbReference>
<reference evidence="1" key="1">
    <citation type="submission" date="2024-02" db="EMBL/GenBank/DDBJ databases">
        <title>Sediminibacterium planktonica sp. nov. and Sediminibacterium longus sp. nov., isolated from surface lake and river water.</title>
        <authorList>
            <person name="Watanabe K."/>
            <person name="Takemine S."/>
            <person name="Ishii Y."/>
            <person name="Ogata Y."/>
            <person name="Shindo C."/>
            <person name="Suda W."/>
        </authorList>
    </citation>
    <scope>NUCLEOTIDE SEQUENCE</scope>
    <source>
        <strain evidence="1">KACHI17</strain>
    </source>
</reference>
<name>A0AAT9GF12_9BACT</name>
<dbReference type="EMBL" id="AP029612">
    <property type="protein sequence ID" value="BFG69238.1"/>
    <property type="molecule type" value="Genomic_DNA"/>
</dbReference>
<dbReference type="SUPFAM" id="SSF158446">
    <property type="entry name" value="IVS-encoded protein-like"/>
    <property type="match status" value="1"/>
</dbReference>
<dbReference type="AlphaFoldDB" id="A0AAT9GF12"/>
<evidence type="ECO:0008006" key="2">
    <source>
        <dbReference type="Google" id="ProtNLM"/>
    </source>
</evidence>
<evidence type="ECO:0000313" key="1">
    <source>
        <dbReference type="EMBL" id="BFG69238.1"/>
    </source>
</evidence>
<dbReference type="NCBIfam" id="TIGR02436">
    <property type="entry name" value="four helix bundle protein"/>
    <property type="match status" value="1"/>
</dbReference>
<proteinExistence type="predicted"/>
<sequence length="61" mass="7152">MKIALKELRETRNCLAIIEKLNWDISINLSEIRKECTELIYIFLKSIDTARKNNNRPSSSN</sequence>
<gene>
    <name evidence="1" type="ORF">KACHI17_01190</name>
</gene>